<dbReference type="Proteomes" id="UP001341840">
    <property type="component" value="Unassembled WGS sequence"/>
</dbReference>
<dbReference type="InterPro" id="IPR058192">
    <property type="entry name" value="WHD_ROQ1-like"/>
</dbReference>
<dbReference type="Gene3D" id="1.10.8.430">
    <property type="entry name" value="Helical domain of apoptotic protease-activating factors"/>
    <property type="match status" value="1"/>
</dbReference>
<dbReference type="SUPFAM" id="SSF52200">
    <property type="entry name" value="Toll/Interleukin receptor TIR domain"/>
    <property type="match status" value="1"/>
</dbReference>
<dbReference type="InterPro" id="IPR000157">
    <property type="entry name" value="TIR_dom"/>
</dbReference>
<dbReference type="Pfam" id="PF01582">
    <property type="entry name" value="TIR"/>
    <property type="match status" value="1"/>
</dbReference>
<organism evidence="4 5">
    <name type="scientific">Stylosanthes scabra</name>
    <dbReference type="NCBI Taxonomy" id="79078"/>
    <lineage>
        <taxon>Eukaryota</taxon>
        <taxon>Viridiplantae</taxon>
        <taxon>Streptophyta</taxon>
        <taxon>Embryophyta</taxon>
        <taxon>Tracheophyta</taxon>
        <taxon>Spermatophyta</taxon>
        <taxon>Magnoliopsida</taxon>
        <taxon>eudicotyledons</taxon>
        <taxon>Gunneridae</taxon>
        <taxon>Pentapetalae</taxon>
        <taxon>rosids</taxon>
        <taxon>fabids</taxon>
        <taxon>Fabales</taxon>
        <taxon>Fabaceae</taxon>
        <taxon>Papilionoideae</taxon>
        <taxon>50 kb inversion clade</taxon>
        <taxon>dalbergioids sensu lato</taxon>
        <taxon>Dalbergieae</taxon>
        <taxon>Pterocarpus clade</taxon>
        <taxon>Stylosanthes</taxon>
    </lineage>
</organism>
<evidence type="ECO:0000313" key="4">
    <source>
        <dbReference type="EMBL" id="MED6167363.1"/>
    </source>
</evidence>
<dbReference type="PANTHER" id="PTHR11017">
    <property type="entry name" value="LEUCINE-RICH REPEAT-CONTAINING PROTEIN"/>
    <property type="match status" value="1"/>
</dbReference>
<evidence type="ECO:0000259" key="3">
    <source>
        <dbReference type="PROSITE" id="PS50104"/>
    </source>
</evidence>
<dbReference type="InterPro" id="IPR044974">
    <property type="entry name" value="Disease_R_plants"/>
</dbReference>
<evidence type="ECO:0000313" key="5">
    <source>
        <dbReference type="Proteomes" id="UP001341840"/>
    </source>
</evidence>
<evidence type="ECO:0000256" key="1">
    <source>
        <dbReference type="ARBA" id="ARBA00022614"/>
    </source>
</evidence>
<dbReference type="Gene3D" id="3.40.50.10140">
    <property type="entry name" value="Toll/interleukin-1 receptor homology (TIR) domain"/>
    <property type="match status" value="1"/>
</dbReference>
<accession>A0ABU6V537</accession>
<dbReference type="PANTHER" id="PTHR11017:SF271">
    <property type="entry name" value="DISEASE RESISTANCE PROTEIN (TIR-NBS-LRR CLASS) FAMILY"/>
    <property type="match status" value="1"/>
</dbReference>
<dbReference type="Pfam" id="PF00931">
    <property type="entry name" value="NB-ARC"/>
    <property type="match status" value="1"/>
</dbReference>
<dbReference type="PRINTS" id="PR00364">
    <property type="entry name" value="DISEASERSIST"/>
</dbReference>
<dbReference type="EMBL" id="JASCZI010151038">
    <property type="protein sequence ID" value="MED6167363.1"/>
    <property type="molecule type" value="Genomic_DNA"/>
</dbReference>
<dbReference type="Gene3D" id="3.40.50.300">
    <property type="entry name" value="P-loop containing nucleotide triphosphate hydrolases"/>
    <property type="match status" value="1"/>
</dbReference>
<feature type="domain" description="TIR" evidence="3">
    <location>
        <begin position="405"/>
        <end position="544"/>
    </location>
</feature>
<dbReference type="PROSITE" id="PS50104">
    <property type="entry name" value="TIR"/>
    <property type="match status" value="1"/>
</dbReference>
<protein>
    <recommendedName>
        <fullName evidence="3">TIR domain-containing protein</fullName>
    </recommendedName>
</protein>
<dbReference type="Pfam" id="PF23282">
    <property type="entry name" value="WHD_ROQ1"/>
    <property type="match status" value="1"/>
</dbReference>
<keyword evidence="2" id="KW-0677">Repeat</keyword>
<dbReference type="SMART" id="SM00255">
    <property type="entry name" value="TIR"/>
    <property type="match status" value="1"/>
</dbReference>
<evidence type="ECO:0000256" key="2">
    <source>
        <dbReference type="ARBA" id="ARBA00022737"/>
    </source>
</evidence>
<keyword evidence="5" id="KW-1185">Reference proteome</keyword>
<keyword evidence="1" id="KW-0433">Leucine-rich repeat</keyword>
<dbReference type="InterPro" id="IPR042197">
    <property type="entry name" value="Apaf_helical"/>
</dbReference>
<reference evidence="4 5" key="1">
    <citation type="journal article" date="2023" name="Plants (Basel)">
        <title>Bridging the Gap: Combining Genomics and Transcriptomics Approaches to Understand Stylosanthes scabra, an Orphan Legume from the Brazilian Caatinga.</title>
        <authorList>
            <person name="Ferreira-Neto J.R.C."/>
            <person name="da Silva M.D."/>
            <person name="Binneck E."/>
            <person name="de Melo N.F."/>
            <person name="da Silva R.H."/>
            <person name="de Melo A.L.T.M."/>
            <person name="Pandolfi V."/>
            <person name="Bustamante F.O."/>
            <person name="Brasileiro-Vidal A.C."/>
            <person name="Benko-Iseppon A.M."/>
        </authorList>
    </citation>
    <scope>NUCLEOTIDE SEQUENCE [LARGE SCALE GENOMIC DNA]</scope>
    <source>
        <tissue evidence="4">Leaves</tissue>
    </source>
</reference>
<feature type="non-terminal residue" evidence="4">
    <location>
        <position position="1"/>
    </location>
</feature>
<name>A0ABU6V537_9FABA</name>
<dbReference type="InterPro" id="IPR027417">
    <property type="entry name" value="P-loop_NTPase"/>
</dbReference>
<dbReference type="SUPFAM" id="SSF52540">
    <property type="entry name" value="P-loop containing nucleoside triphosphate hydrolases"/>
    <property type="match status" value="1"/>
</dbReference>
<dbReference type="InterPro" id="IPR002182">
    <property type="entry name" value="NB-ARC"/>
</dbReference>
<comment type="caution">
    <text evidence="4">The sequence shown here is derived from an EMBL/GenBank/DDBJ whole genome shotgun (WGS) entry which is preliminary data.</text>
</comment>
<gene>
    <name evidence="4" type="ORF">PIB30_001786</name>
</gene>
<sequence length="584" mass="66792">SEKSLFGGSSPLFWFVDLTRLESTCIEEGVILLIDPMDAAMSSENQESQSSFNPYRTTMCDVNESKVIEDIVGHVTSLLDSTHLFIADHPVGVNSRVQDLIQLINNHKSDDVLVIALWGMAGIGKTTIAKALYNQLSRNFDVRKFVPNISERMQTLSRVTLREELRYFLWEKVRKVPNLDQRGLKAFLVLDNVRSQIELEVLPLSLECFLPGSIIIITTRIKHDRLHELGVSHIYRVKEMDYNECVELFSWTAFKKATPERSFSLLINYAVEYSDGLPLALVAVGSALSEETIEEWETLLERFNTFPLQDVRKILKESIDSVGYSEKKMFLELAYLSHFLVGMDRNDISKLLKEAGYHDAPRAIKVLEEHSLLWFNKDKLCMHRLLQHIGREIYLKESSIESQQKPYDVFLSFRGKETRSKFISHLHASLENAGLYVFKDDNGLARGENISISLMKAIGESKTSIIILSPNYASSRWCLQELEDIMLCCKNKTQKVLPVFYCTDPSEVRSQTGKFGQAFDNLVKKHPHKLKVKDQIWRNALCEVGGLAGFVIRKSRNESEDVKNIVEHVTHMLDMKELLLLIIP</sequence>
<proteinExistence type="predicted"/>
<dbReference type="InterPro" id="IPR035897">
    <property type="entry name" value="Toll_tir_struct_dom_sf"/>
</dbReference>